<gene>
    <name evidence="1" type="primary">RvY_12506</name>
    <name evidence="1" type="synonym">RvY_12506.2</name>
    <name evidence="1" type="ORF">RvY_12506-2</name>
</gene>
<evidence type="ECO:0000313" key="1">
    <source>
        <dbReference type="EMBL" id="GAV01865.1"/>
    </source>
</evidence>
<dbReference type="InterPro" id="IPR011333">
    <property type="entry name" value="SKP1/BTB/POZ_sf"/>
</dbReference>
<evidence type="ECO:0000313" key="2">
    <source>
        <dbReference type="Proteomes" id="UP000186922"/>
    </source>
</evidence>
<dbReference type="Gene3D" id="3.30.710.10">
    <property type="entry name" value="Potassium Channel Kv1.1, Chain A"/>
    <property type="match status" value="1"/>
</dbReference>
<organism evidence="1 2">
    <name type="scientific">Ramazzottius varieornatus</name>
    <name type="common">Water bear</name>
    <name type="synonym">Tardigrade</name>
    <dbReference type="NCBI Taxonomy" id="947166"/>
    <lineage>
        <taxon>Eukaryota</taxon>
        <taxon>Metazoa</taxon>
        <taxon>Ecdysozoa</taxon>
        <taxon>Tardigrada</taxon>
        <taxon>Eutardigrada</taxon>
        <taxon>Parachela</taxon>
        <taxon>Hypsibioidea</taxon>
        <taxon>Ramazzottiidae</taxon>
        <taxon>Ramazzottius</taxon>
    </lineage>
</organism>
<keyword evidence="2" id="KW-1185">Reference proteome</keyword>
<dbReference type="CDD" id="cd18186">
    <property type="entry name" value="BTB_POZ_ZBTB_KLHL-like"/>
    <property type="match status" value="1"/>
</dbReference>
<dbReference type="AlphaFoldDB" id="A0A1D1VJQ8"/>
<dbReference type="EMBL" id="BDGG01000007">
    <property type="protein sequence ID" value="GAV01865.1"/>
    <property type="molecule type" value="Genomic_DNA"/>
</dbReference>
<name>A0A1D1VJQ8_RAMVA</name>
<protein>
    <recommendedName>
        <fullName evidence="3">BTB domain-containing protein</fullName>
    </recommendedName>
</protein>
<dbReference type="Proteomes" id="UP000186922">
    <property type="component" value="Unassembled WGS sequence"/>
</dbReference>
<accession>A0A1D1VJQ8</accession>
<proteinExistence type="predicted"/>
<sequence length="182" mass="20778">MWEEEGIVVNVSLALGCRNRIFHVQGEDRVRLYPGQDVRFPYFIERNRLHSLIGKAPSKQLTLQLQVTMQERTVVYYALVRDRNRLQEAQASSEDIVYLWAEGVSIAVNRTVLQKASPIFRVTLSTEGYREAESNEVVLWAVTAQQVVDFLTDNDVTGWTLSDAVELLRVADKVGNKQRPVN</sequence>
<reference evidence="1 2" key="1">
    <citation type="journal article" date="2016" name="Nat. Commun.">
        <title>Extremotolerant tardigrade genome and improved radiotolerance of human cultured cells by tardigrade-unique protein.</title>
        <authorList>
            <person name="Hashimoto T."/>
            <person name="Horikawa D.D."/>
            <person name="Saito Y."/>
            <person name="Kuwahara H."/>
            <person name="Kozuka-Hata H."/>
            <person name="Shin-I T."/>
            <person name="Minakuchi Y."/>
            <person name="Ohishi K."/>
            <person name="Motoyama A."/>
            <person name="Aizu T."/>
            <person name="Enomoto A."/>
            <person name="Kondo K."/>
            <person name="Tanaka S."/>
            <person name="Hara Y."/>
            <person name="Koshikawa S."/>
            <person name="Sagara H."/>
            <person name="Miura T."/>
            <person name="Yokobori S."/>
            <person name="Miyagawa K."/>
            <person name="Suzuki Y."/>
            <person name="Kubo T."/>
            <person name="Oyama M."/>
            <person name="Kohara Y."/>
            <person name="Fujiyama A."/>
            <person name="Arakawa K."/>
            <person name="Katayama T."/>
            <person name="Toyoda A."/>
            <person name="Kunieda T."/>
        </authorList>
    </citation>
    <scope>NUCLEOTIDE SEQUENCE [LARGE SCALE GENOMIC DNA]</scope>
    <source>
        <strain evidence="1 2">YOKOZUNA-1</strain>
    </source>
</reference>
<comment type="caution">
    <text evidence="1">The sequence shown here is derived from an EMBL/GenBank/DDBJ whole genome shotgun (WGS) entry which is preliminary data.</text>
</comment>
<evidence type="ECO:0008006" key="3">
    <source>
        <dbReference type="Google" id="ProtNLM"/>
    </source>
</evidence>